<keyword evidence="2" id="KW-1185">Reference proteome</keyword>
<dbReference type="EMBL" id="JACHMH010000001">
    <property type="protein sequence ID" value="MBB4674687.1"/>
    <property type="molecule type" value="Genomic_DNA"/>
</dbReference>
<name>A0A7W7C557_9PSEU</name>
<accession>A0A7W7C557</accession>
<dbReference type="RefSeq" id="WP_185000780.1">
    <property type="nucleotide sequence ID" value="NZ_BAAAUI010000003.1"/>
</dbReference>
<protein>
    <submittedName>
        <fullName evidence="1">Uncharacterized protein</fullName>
    </submittedName>
</protein>
<organism evidence="1 2">
    <name type="scientific">Crossiella cryophila</name>
    <dbReference type="NCBI Taxonomy" id="43355"/>
    <lineage>
        <taxon>Bacteria</taxon>
        <taxon>Bacillati</taxon>
        <taxon>Actinomycetota</taxon>
        <taxon>Actinomycetes</taxon>
        <taxon>Pseudonocardiales</taxon>
        <taxon>Pseudonocardiaceae</taxon>
        <taxon>Crossiella</taxon>
    </lineage>
</organism>
<proteinExistence type="predicted"/>
<sequence>MTEHIRVEPDRLRHAAREFFAGADAAADGAALLDHLRLDPALLGEVDGAGEFAAALTRFGAAHGTDLRHGSAWFADAAQALTGNADGYAEGETEARRLLGGTR</sequence>
<gene>
    <name evidence="1" type="ORF">HNR67_000805</name>
</gene>
<dbReference type="AlphaFoldDB" id="A0A7W7C557"/>
<comment type="caution">
    <text evidence="1">The sequence shown here is derived from an EMBL/GenBank/DDBJ whole genome shotgun (WGS) entry which is preliminary data.</text>
</comment>
<dbReference type="Proteomes" id="UP000533598">
    <property type="component" value="Unassembled WGS sequence"/>
</dbReference>
<evidence type="ECO:0000313" key="2">
    <source>
        <dbReference type="Proteomes" id="UP000533598"/>
    </source>
</evidence>
<reference evidence="1 2" key="1">
    <citation type="submission" date="2020-08" db="EMBL/GenBank/DDBJ databases">
        <title>Sequencing the genomes of 1000 actinobacteria strains.</title>
        <authorList>
            <person name="Klenk H.-P."/>
        </authorList>
    </citation>
    <scope>NUCLEOTIDE SEQUENCE [LARGE SCALE GENOMIC DNA]</scope>
    <source>
        <strain evidence="1 2">DSM 44230</strain>
    </source>
</reference>
<evidence type="ECO:0000313" key="1">
    <source>
        <dbReference type="EMBL" id="MBB4674687.1"/>
    </source>
</evidence>